<proteinExistence type="predicted"/>
<comment type="subcellular location">
    <subcellularLocation>
        <location evidence="1">Membrane</location>
        <topology evidence="1">Multi-pass membrane protein</topology>
    </subcellularLocation>
</comment>
<keyword evidence="4 6" id="KW-0472">Membrane</keyword>
<evidence type="ECO:0000256" key="5">
    <source>
        <dbReference type="SAM" id="MobiDB-lite"/>
    </source>
</evidence>
<organism evidence="7 8">
    <name type="scientific">Madurella fahalii</name>
    <dbReference type="NCBI Taxonomy" id="1157608"/>
    <lineage>
        <taxon>Eukaryota</taxon>
        <taxon>Fungi</taxon>
        <taxon>Dikarya</taxon>
        <taxon>Ascomycota</taxon>
        <taxon>Pezizomycotina</taxon>
        <taxon>Sordariomycetes</taxon>
        <taxon>Sordariomycetidae</taxon>
        <taxon>Sordariales</taxon>
        <taxon>Sordariales incertae sedis</taxon>
        <taxon>Madurella</taxon>
    </lineage>
</organism>
<evidence type="ECO:0000313" key="7">
    <source>
        <dbReference type="EMBL" id="GAB1318327.1"/>
    </source>
</evidence>
<feature type="transmembrane region" description="Helical" evidence="6">
    <location>
        <begin position="523"/>
        <end position="540"/>
    </location>
</feature>
<dbReference type="EMBL" id="BAAFSV010000004">
    <property type="protein sequence ID" value="GAB1318327.1"/>
    <property type="molecule type" value="Genomic_DNA"/>
</dbReference>
<evidence type="ECO:0000256" key="3">
    <source>
        <dbReference type="ARBA" id="ARBA00022989"/>
    </source>
</evidence>
<keyword evidence="8" id="KW-1185">Reference proteome</keyword>
<dbReference type="Pfam" id="PF01544">
    <property type="entry name" value="CorA"/>
    <property type="match status" value="1"/>
</dbReference>
<gene>
    <name evidence="7" type="ORF">MFIFM68171_08537</name>
</gene>
<feature type="compositionally biased region" description="Polar residues" evidence="5">
    <location>
        <begin position="10"/>
        <end position="38"/>
    </location>
</feature>
<sequence length="602" mass="68137">MASSVIPLVNSRTNASNSSGGPSQTSPLSQSRTVSNPNKHGRPVITVSNNQLVGDAFFAGTIYSDKDDVLASDEETNKTYLGFVQALSRQWPRLKYLADFIATGTSPKKALNLAPLELMERQARVKVALVDFTDPKEIMQQPCENREALAAMVSSLRLEGGPNRNRLFVVEDLSSTVIETLGAALDIDPAFFRDHLEDHTWYNIRDEWVEMPELESQSHGRSFVTLRYAEARYFENEAILEKAKERTGEWNVLRRIDTEGQVKAGFNAWWEDSPHRVGLVRKKISIWARQDKNGWTGVLLVDPHISEGQPLWKGYGSLDSRPSKRDFNPSSHCTPDTPLLLSLLTTISNLSPLELEKLASDPERITSYAYPFVFAETLVVLQYTFTGLFQIEWQLDSERKRTVEGLEDALNSLHKWQRRLPFYVGWVRNSITALEGRYSLWASASLSLSAMAKRSEHLIRTDSLATSNATSWQAGLKEDFVSLLEKLQSLQLRADKIMEMAVAIISVEESKKAMLESRNMGRITYLAFFFVPMSFITSFLSMNENISSRSAVVYVVFFAAAVPLSLLAMLLAAYWNNIITWWEKRQVVQIRRKTGRRRTESA</sequence>
<keyword evidence="2 6" id="KW-0812">Transmembrane</keyword>
<dbReference type="GeneID" id="98179280"/>
<evidence type="ECO:0000256" key="6">
    <source>
        <dbReference type="SAM" id="Phobius"/>
    </source>
</evidence>
<evidence type="ECO:0000256" key="2">
    <source>
        <dbReference type="ARBA" id="ARBA00022692"/>
    </source>
</evidence>
<dbReference type="Proteomes" id="UP001628179">
    <property type="component" value="Unassembled WGS sequence"/>
</dbReference>
<dbReference type="InterPro" id="IPR045863">
    <property type="entry name" value="CorA_TM1_TM2"/>
</dbReference>
<evidence type="ECO:0000256" key="4">
    <source>
        <dbReference type="ARBA" id="ARBA00023136"/>
    </source>
</evidence>
<protein>
    <submittedName>
        <fullName evidence="7">ADP-ribose 1''-phosphate phosphatase</fullName>
    </submittedName>
</protein>
<keyword evidence="3 6" id="KW-1133">Transmembrane helix</keyword>
<feature type="transmembrane region" description="Helical" evidence="6">
    <location>
        <begin position="552"/>
        <end position="575"/>
    </location>
</feature>
<dbReference type="Gene3D" id="1.20.58.340">
    <property type="entry name" value="Magnesium transport protein CorA, transmembrane region"/>
    <property type="match status" value="1"/>
</dbReference>
<name>A0ABQ0GKP8_9PEZI</name>
<evidence type="ECO:0000256" key="1">
    <source>
        <dbReference type="ARBA" id="ARBA00004141"/>
    </source>
</evidence>
<reference evidence="7 8" key="1">
    <citation type="submission" date="2024-09" db="EMBL/GenBank/DDBJ databases">
        <title>Itraconazole resistance in Madurella fahalii resulting from another homologue of gene encoding cytochrome P450 14-alpha sterol demethylase (CYP51).</title>
        <authorList>
            <person name="Yoshioka I."/>
            <person name="Fahal A.H."/>
            <person name="Kaneko S."/>
            <person name="Yaguchi T."/>
        </authorList>
    </citation>
    <scope>NUCLEOTIDE SEQUENCE [LARGE SCALE GENOMIC DNA]</scope>
    <source>
        <strain evidence="7 8">IFM 68171</strain>
    </source>
</reference>
<dbReference type="SUPFAM" id="SSF144083">
    <property type="entry name" value="Magnesium transport protein CorA, transmembrane region"/>
    <property type="match status" value="1"/>
</dbReference>
<evidence type="ECO:0000313" key="8">
    <source>
        <dbReference type="Proteomes" id="UP001628179"/>
    </source>
</evidence>
<comment type="caution">
    <text evidence="7">The sequence shown here is derived from an EMBL/GenBank/DDBJ whole genome shotgun (WGS) entry which is preliminary data.</text>
</comment>
<dbReference type="RefSeq" id="XP_070920058.1">
    <property type="nucleotide sequence ID" value="XM_071063957.1"/>
</dbReference>
<accession>A0ABQ0GKP8</accession>
<feature type="region of interest" description="Disordered" evidence="5">
    <location>
        <begin position="1"/>
        <end position="45"/>
    </location>
</feature>
<dbReference type="InterPro" id="IPR002523">
    <property type="entry name" value="MgTranspt_CorA/ZnTranspt_ZntB"/>
</dbReference>